<evidence type="ECO:0008006" key="3">
    <source>
        <dbReference type="Google" id="ProtNLM"/>
    </source>
</evidence>
<gene>
    <name evidence="1" type="ORF">H7J73_02755</name>
</gene>
<comment type="caution">
    <text evidence="1">The sequence shown here is derived from an EMBL/GenBank/DDBJ whole genome shotgun (WGS) entry which is preliminary data.</text>
</comment>
<proteinExistence type="predicted"/>
<accession>A0ABT3C684</accession>
<dbReference type="EMBL" id="JACKTY010000012">
    <property type="protein sequence ID" value="MCV7224961.1"/>
    <property type="molecule type" value="Genomic_DNA"/>
</dbReference>
<protein>
    <recommendedName>
        <fullName evidence="3">Lipoprotein</fullName>
    </recommendedName>
</protein>
<keyword evidence="2" id="KW-1185">Reference proteome</keyword>
<organism evidence="1 2">
    <name type="scientific">Mycolicibacterium komossense</name>
    <dbReference type="NCBI Taxonomy" id="1779"/>
    <lineage>
        <taxon>Bacteria</taxon>
        <taxon>Bacillati</taxon>
        <taxon>Actinomycetota</taxon>
        <taxon>Actinomycetes</taxon>
        <taxon>Mycobacteriales</taxon>
        <taxon>Mycobacteriaceae</taxon>
        <taxon>Mycolicibacterium</taxon>
    </lineage>
</organism>
<evidence type="ECO:0000313" key="2">
    <source>
        <dbReference type="Proteomes" id="UP001526201"/>
    </source>
</evidence>
<dbReference type="Proteomes" id="UP001526201">
    <property type="component" value="Unassembled WGS sequence"/>
</dbReference>
<sequence length="165" mass="16404">MGLLGCTTVVGGSADVDTNAAPAYKASVTTSIAQSAASSSAKETERQLSSTTAAVHTACETLSTSSADAVDALNSFVAAMNSSGDPTPTEGPAGAALNNSADLVATSVNSTLPQPMQDAFNAWSDAAHATATAVLGHLPPADFNAAVTRLNDTRANALNLCDAAY</sequence>
<name>A0ABT3C684_9MYCO</name>
<evidence type="ECO:0000313" key="1">
    <source>
        <dbReference type="EMBL" id="MCV7224961.1"/>
    </source>
</evidence>
<reference evidence="1 2" key="1">
    <citation type="journal article" date="2022" name="BMC Genomics">
        <title>Comparative genome analysis of mycobacteria focusing on tRNA and non-coding RNA.</title>
        <authorList>
            <person name="Behra P.R.K."/>
            <person name="Pettersson B.M.F."/>
            <person name="Ramesh M."/>
            <person name="Das S."/>
            <person name="Dasgupta S."/>
            <person name="Kirsebom L.A."/>
        </authorList>
    </citation>
    <scope>NUCLEOTIDE SEQUENCE [LARGE SCALE GENOMIC DNA]</scope>
    <source>
        <strain evidence="1 2">DSM 44078</strain>
    </source>
</reference>